<reference evidence="1" key="1">
    <citation type="submission" date="2006-10" db="EMBL/GenBank/DDBJ databases">
        <authorList>
            <person name="Amadeo P."/>
            <person name="Zhao Q."/>
            <person name="Wortman J."/>
            <person name="Fraser-Liggett C."/>
            <person name="Carlton J."/>
        </authorList>
    </citation>
    <scope>NUCLEOTIDE SEQUENCE</scope>
    <source>
        <strain evidence="1">G3</strain>
    </source>
</reference>
<dbReference type="VEuPathDB" id="TrichDB:TVAG_126660"/>
<dbReference type="SUPFAM" id="SSF49785">
    <property type="entry name" value="Galactose-binding domain-like"/>
    <property type="match status" value="1"/>
</dbReference>
<dbReference type="InterPro" id="IPR008979">
    <property type="entry name" value="Galactose-bd-like_sf"/>
</dbReference>
<protein>
    <recommendedName>
        <fullName evidence="3">F5/8 type C domain-containing protein</fullName>
    </recommendedName>
</protein>
<dbReference type="RefSeq" id="XP_001308466.1">
    <property type="nucleotide sequence ID" value="XM_001308465.1"/>
</dbReference>
<sequence length="219" mass="25363">MLSLLFSISKSQQEKGIFQRVFHDKVIDIDVSGSSKQYINSSLQLTKPEYAIYPWNKDYDWCSNCGKTYDDHPYITFSIKNKKMKIDGYYVRAGCCYGGCCCEDDSYCVYCCLYSWSLQISDDNKTWKDIHHIEKDSEMKYCREKSYKLDKTYTARYFRVFQTSACPGEPPCLAINKFDLIGDVVANDDINDVQEDFVSFHDDDEDISIIGHIGKNAKI</sequence>
<accession>A2FHS6</accession>
<dbReference type="Gene3D" id="2.60.120.260">
    <property type="entry name" value="Galactose-binding domain-like"/>
    <property type="match status" value="1"/>
</dbReference>
<dbReference type="InParanoid" id="A2FHS6"/>
<keyword evidence="2" id="KW-1185">Reference proteome</keyword>
<evidence type="ECO:0000313" key="1">
    <source>
        <dbReference type="EMBL" id="EAX95536.1"/>
    </source>
</evidence>
<reference evidence="1" key="2">
    <citation type="journal article" date="2007" name="Science">
        <title>Draft genome sequence of the sexually transmitted pathogen Trichomonas vaginalis.</title>
        <authorList>
            <person name="Carlton J.M."/>
            <person name="Hirt R.P."/>
            <person name="Silva J.C."/>
            <person name="Delcher A.L."/>
            <person name="Schatz M."/>
            <person name="Zhao Q."/>
            <person name="Wortman J.R."/>
            <person name="Bidwell S.L."/>
            <person name="Alsmark U.C.M."/>
            <person name="Besteiro S."/>
            <person name="Sicheritz-Ponten T."/>
            <person name="Noel C.J."/>
            <person name="Dacks J.B."/>
            <person name="Foster P.G."/>
            <person name="Simillion C."/>
            <person name="Van de Peer Y."/>
            <person name="Miranda-Saavedra D."/>
            <person name="Barton G.J."/>
            <person name="Westrop G.D."/>
            <person name="Mueller S."/>
            <person name="Dessi D."/>
            <person name="Fiori P.L."/>
            <person name="Ren Q."/>
            <person name="Paulsen I."/>
            <person name="Zhang H."/>
            <person name="Bastida-Corcuera F.D."/>
            <person name="Simoes-Barbosa A."/>
            <person name="Brown M.T."/>
            <person name="Hayes R.D."/>
            <person name="Mukherjee M."/>
            <person name="Okumura C.Y."/>
            <person name="Schneider R."/>
            <person name="Smith A.J."/>
            <person name="Vanacova S."/>
            <person name="Villalvazo M."/>
            <person name="Haas B.J."/>
            <person name="Pertea M."/>
            <person name="Feldblyum T.V."/>
            <person name="Utterback T.R."/>
            <person name="Shu C.L."/>
            <person name="Osoegawa K."/>
            <person name="de Jong P.J."/>
            <person name="Hrdy I."/>
            <person name="Horvathova L."/>
            <person name="Zubacova Z."/>
            <person name="Dolezal P."/>
            <person name="Malik S.B."/>
            <person name="Logsdon J.M. Jr."/>
            <person name="Henze K."/>
            <person name="Gupta A."/>
            <person name="Wang C.C."/>
            <person name="Dunne R.L."/>
            <person name="Upcroft J.A."/>
            <person name="Upcroft P."/>
            <person name="White O."/>
            <person name="Salzberg S.L."/>
            <person name="Tang P."/>
            <person name="Chiu C.-H."/>
            <person name="Lee Y.-S."/>
            <person name="Embley T.M."/>
            <person name="Coombs G.H."/>
            <person name="Mottram J.C."/>
            <person name="Tachezy J."/>
            <person name="Fraser-Liggett C.M."/>
            <person name="Johnson P.J."/>
        </authorList>
    </citation>
    <scope>NUCLEOTIDE SEQUENCE [LARGE SCALE GENOMIC DNA]</scope>
    <source>
        <strain evidence="1">G3</strain>
    </source>
</reference>
<gene>
    <name evidence="1" type="ORF">TVAG_126660</name>
</gene>
<name>A2FHS6_TRIV3</name>
<organism evidence="1 2">
    <name type="scientific">Trichomonas vaginalis (strain ATCC PRA-98 / G3)</name>
    <dbReference type="NCBI Taxonomy" id="412133"/>
    <lineage>
        <taxon>Eukaryota</taxon>
        <taxon>Metamonada</taxon>
        <taxon>Parabasalia</taxon>
        <taxon>Trichomonadida</taxon>
        <taxon>Trichomonadidae</taxon>
        <taxon>Trichomonas</taxon>
    </lineage>
</organism>
<dbReference type="AlphaFoldDB" id="A2FHS6"/>
<dbReference type="EMBL" id="DS113800">
    <property type="protein sequence ID" value="EAX95536.1"/>
    <property type="molecule type" value="Genomic_DNA"/>
</dbReference>
<evidence type="ECO:0000313" key="2">
    <source>
        <dbReference type="Proteomes" id="UP000001542"/>
    </source>
</evidence>
<dbReference type="KEGG" id="tva:4753293"/>
<dbReference type="Proteomes" id="UP000001542">
    <property type="component" value="Unassembled WGS sequence"/>
</dbReference>
<proteinExistence type="predicted"/>
<evidence type="ECO:0008006" key="3">
    <source>
        <dbReference type="Google" id="ProtNLM"/>
    </source>
</evidence>
<dbReference type="VEuPathDB" id="TrichDB:TVAGG3_0460650"/>